<evidence type="ECO:0000313" key="1">
    <source>
        <dbReference type="EMBL" id="NEV02341.1"/>
    </source>
</evidence>
<protein>
    <submittedName>
        <fullName evidence="1">IS630 family transposase</fullName>
    </submittedName>
</protein>
<keyword evidence="2" id="KW-1185">Reference proteome</keyword>
<dbReference type="EMBL" id="VKHP01000341">
    <property type="protein sequence ID" value="NEV02341.1"/>
    <property type="molecule type" value="Genomic_DNA"/>
</dbReference>
<feature type="non-terminal residue" evidence="1">
    <location>
        <position position="1"/>
    </location>
</feature>
<organism evidence="1 2">
    <name type="scientific">Bradyrhizobium uaiense</name>
    <dbReference type="NCBI Taxonomy" id="2594946"/>
    <lineage>
        <taxon>Bacteria</taxon>
        <taxon>Pseudomonadati</taxon>
        <taxon>Pseudomonadota</taxon>
        <taxon>Alphaproteobacteria</taxon>
        <taxon>Hyphomicrobiales</taxon>
        <taxon>Nitrobacteraceae</taxon>
        <taxon>Bradyrhizobium</taxon>
    </lineage>
</organism>
<comment type="caution">
    <text evidence="1">The sequence shown here is derived from an EMBL/GenBank/DDBJ whole genome shotgun (WGS) entry which is preliminary data.</text>
</comment>
<proteinExistence type="predicted"/>
<gene>
    <name evidence="1" type="ORF">FNJ47_43170</name>
</gene>
<dbReference type="AlphaFoldDB" id="A0A6P1BX98"/>
<dbReference type="Proteomes" id="UP000468531">
    <property type="component" value="Unassembled WGS sequence"/>
</dbReference>
<reference evidence="1 2" key="1">
    <citation type="journal article" date="2020" name="Arch. Microbiol.">
        <title>Bradyrhizobium uaiense sp. nov., a new highly efficient cowpea symbiont.</title>
        <authorList>
            <person name="Cabral Michel D."/>
            <person name="Azarias Guimaraes A."/>
            <person name="Martins da Costa E."/>
            <person name="Soares de Carvalho T."/>
            <person name="Balsanelli E."/>
            <person name="Willems A."/>
            <person name="Maltempi de Souza E."/>
            <person name="de Souza Moreira F.M."/>
        </authorList>
    </citation>
    <scope>NUCLEOTIDE SEQUENCE [LARGE SCALE GENOMIC DNA]</scope>
    <source>
        <strain evidence="1 2">UFLA 03-164</strain>
    </source>
</reference>
<evidence type="ECO:0000313" key="2">
    <source>
        <dbReference type="Proteomes" id="UP000468531"/>
    </source>
</evidence>
<accession>A0A6P1BX98</accession>
<sequence length="36" mass="4282">DNIVDHCCYAWNTLIDQPWQIMSIALRDWAYIGRSI</sequence>
<name>A0A6P1BX98_9BRAD</name>